<protein>
    <submittedName>
        <fullName evidence="1">Uncharacterized protein</fullName>
    </submittedName>
</protein>
<dbReference type="EMBL" id="GBRH01191518">
    <property type="protein sequence ID" value="JAE06378.1"/>
    <property type="molecule type" value="Transcribed_RNA"/>
</dbReference>
<reference evidence="1" key="1">
    <citation type="submission" date="2014-09" db="EMBL/GenBank/DDBJ databases">
        <authorList>
            <person name="Magalhaes I.L.F."/>
            <person name="Oliveira U."/>
            <person name="Santos F.R."/>
            <person name="Vidigal T.H.D.A."/>
            <person name="Brescovit A.D."/>
            <person name="Santos A.J."/>
        </authorList>
    </citation>
    <scope>NUCLEOTIDE SEQUENCE</scope>
    <source>
        <tissue evidence="1">Shoot tissue taken approximately 20 cm above the soil surface</tissue>
    </source>
</reference>
<proteinExistence type="predicted"/>
<sequence length="156" mass="16932">MLSSRTSCKAPLIQNPSRQLLGLPPHPWLPPPVRLRRKTECSCLPLQLEALDFLLKALHPASLFIIARIRSPTTDKGSGRLTPSKGFSRPLPAKSPELSLLQVLKVRSHPPPKLNMATRVCYGIISQSNPISCLGMVCGQCGLSKHIVCSIGLVIA</sequence>
<name>A0A0A9FDN0_ARUDO</name>
<organism evidence="1">
    <name type="scientific">Arundo donax</name>
    <name type="common">Giant reed</name>
    <name type="synonym">Donax arundinaceus</name>
    <dbReference type="NCBI Taxonomy" id="35708"/>
    <lineage>
        <taxon>Eukaryota</taxon>
        <taxon>Viridiplantae</taxon>
        <taxon>Streptophyta</taxon>
        <taxon>Embryophyta</taxon>
        <taxon>Tracheophyta</taxon>
        <taxon>Spermatophyta</taxon>
        <taxon>Magnoliopsida</taxon>
        <taxon>Liliopsida</taxon>
        <taxon>Poales</taxon>
        <taxon>Poaceae</taxon>
        <taxon>PACMAD clade</taxon>
        <taxon>Arundinoideae</taxon>
        <taxon>Arundineae</taxon>
        <taxon>Arundo</taxon>
    </lineage>
</organism>
<reference evidence="1" key="2">
    <citation type="journal article" date="2015" name="Data Brief">
        <title>Shoot transcriptome of the giant reed, Arundo donax.</title>
        <authorList>
            <person name="Barrero R.A."/>
            <person name="Guerrero F.D."/>
            <person name="Moolhuijzen P."/>
            <person name="Goolsby J.A."/>
            <person name="Tidwell J."/>
            <person name="Bellgard S.E."/>
            <person name="Bellgard M.I."/>
        </authorList>
    </citation>
    <scope>NUCLEOTIDE SEQUENCE</scope>
    <source>
        <tissue evidence="1">Shoot tissue taken approximately 20 cm above the soil surface</tissue>
    </source>
</reference>
<accession>A0A0A9FDN0</accession>
<evidence type="ECO:0000313" key="1">
    <source>
        <dbReference type="EMBL" id="JAE06378.1"/>
    </source>
</evidence>
<dbReference type="AlphaFoldDB" id="A0A0A9FDN0"/>